<keyword evidence="3" id="KW-1185">Reference proteome</keyword>
<reference evidence="2" key="1">
    <citation type="submission" date="2021-05" db="EMBL/GenBank/DDBJ databases">
        <title>The genome of the haptophyte Pavlova lutheri (Diacronema luteri, Pavlovales) - a model for lipid biosynthesis in eukaryotic algae.</title>
        <authorList>
            <person name="Hulatt C.J."/>
            <person name="Posewitz M.C."/>
        </authorList>
    </citation>
    <scope>NUCLEOTIDE SEQUENCE</scope>
    <source>
        <strain evidence="2">NIVA-4/92</strain>
    </source>
</reference>
<accession>A0A8J5XMY1</accession>
<dbReference type="OrthoDB" id="10474514at2759"/>
<protein>
    <recommendedName>
        <fullName evidence="4">Saposin B-type domain-containing protein</fullName>
    </recommendedName>
</protein>
<sequence length="257" mass="27957">MAFLLLARPLRGQVVNDADVKYLACPVCEKVAEMLAVTVSDARSAGMQVTEEALLELVSASCDVSGDFGTWLRSADYRLSDDATSFVIDIYEARGRCGAECLTMGRACAKLIEPAMVEITEALFSRDWTAEEFSHELCDEITSVCAQRRPIKNPAGRGSEPFMPMSEEELMAEYGDDDGLDGDGEAEHMDEWDGTMPPMPMVDSPLARLEGWLYAKYENATSWLRALLGVGSRAPSGDRQAHSGATSAGPLRAKTEV</sequence>
<evidence type="ECO:0000313" key="2">
    <source>
        <dbReference type="EMBL" id="KAG8468028.1"/>
    </source>
</evidence>
<dbReference type="PANTHER" id="PTHR36058:SF1">
    <property type="entry name" value="NUCLEOPHOSMIN"/>
    <property type="match status" value="1"/>
</dbReference>
<dbReference type="EMBL" id="JAGTXO010000005">
    <property type="protein sequence ID" value="KAG8468028.1"/>
    <property type="molecule type" value="Genomic_DNA"/>
</dbReference>
<dbReference type="PANTHER" id="PTHR36058">
    <property type="entry name" value="NUCLEOPHOSMIN"/>
    <property type="match status" value="1"/>
</dbReference>
<dbReference type="Proteomes" id="UP000751190">
    <property type="component" value="Unassembled WGS sequence"/>
</dbReference>
<organism evidence="2 3">
    <name type="scientific">Diacronema lutheri</name>
    <name type="common">Unicellular marine alga</name>
    <name type="synonym">Monochrysis lutheri</name>
    <dbReference type="NCBI Taxonomy" id="2081491"/>
    <lineage>
        <taxon>Eukaryota</taxon>
        <taxon>Haptista</taxon>
        <taxon>Haptophyta</taxon>
        <taxon>Pavlovophyceae</taxon>
        <taxon>Pavlovales</taxon>
        <taxon>Pavlovaceae</taxon>
        <taxon>Diacronema</taxon>
    </lineage>
</organism>
<evidence type="ECO:0000256" key="1">
    <source>
        <dbReference type="SAM" id="MobiDB-lite"/>
    </source>
</evidence>
<gene>
    <name evidence="2" type="ORF">KFE25_007080</name>
</gene>
<dbReference type="AlphaFoldDB" id="A0A8J5XMY1"/>
<evidence type="ECO:0008006" key="4">
    <source>
        <dbReference type="Google" id="ProtNLM"/>
    </source>
</evidence>
<feature type="region of interest" description="Disordered" evidence="1">
    <location>
        <begin position="232"/>
        <end position="257"/>
    </location>
</feature>
<evidence type="ECO:0000313" key="3">
    <source>
        <dbReference type="Proteomes" id="UP000751190"/>
    </source>
</evidence>
<proteinExistence type="predicted"/>
<comment type="caution">
    <text evidence="2">The sequence shown here is derived from an EMBL/GenBank/DDBJ whole genome shotgun (WGS) entry which is preliminary data.</text>
</comment>
<name>A0A8J5XMY1_DIALT</name>